<dbReference type="Proteomes" id="UP001197236">
    <property type="component" value="Unassembled WGS sequence"/>
</dbReference>
<protein>
    <submittedName>
        <fullName evidence="1">Uncharacterized protein</fullName>
    </submittedName>
</protein>
<sequence length="137" mass="15640">MKRFDLAVLQRFTAHLAMISLCRISAVSFQADFSFEPLPITRKKAHMELYEMREIAFTASMVHACGPTFWVGSAVSEEIKPDDQRLVVMVNEKGDRLATKKPSENWEVDVPMVVAQFPNIPKSKYAIKIDLRPLENK</sequence>
<accession>A0ABS6VE95</accession>
<dbReference type="RefSeq" id="WP_218995247.1">
    <property type="nucleotide sequence ID" value="NZ_JAHVXU010000003.1"/>
</dbReference>
<evidence type="ECO:0000313" key="2">
    <source>
        <dbReference type="Proteomes" id="UP001197236"/>
    </source>
</evidence>
<dbReference type="EMBL" id="JAHVXZ010000003">
    <property type="protein sequence ID" value="MBW1257118.1"/>
    <property type="molecule type" value="Genomic_DNA"/>
</dbReference>
<name>A0ABS6VE95_9GAMM</name>
<gene>
    <name evidence="1" type="ORF">KYI95_07835</name>
</gene>
<evidence type="ECO:0000313" key="1">
    <source>
        <dbReference type="EMBL" id="MBW1257118.1"/>
    </source>
</evidence>
<reference evidence="1 2" key="1">
    <citation type="submission" date="2021-07" db="EMBL/GenBank/DDBJ databases">
        <title>A novel phosphonate cluster across the Pantoea species complex is important for pathogenicity in onion.</title>
        <authorList>
            <person name="Zhao M."/>
            <person name="Stice S."/>
            <person name="Shin G.Y."/>
            <person name="Coutinho T."/>
            <person name="Gitaitis R."/>
            <person name="Kvitko B."/>
            <person name="Dutta B."/>
        </authorList>
    </citation>
    <scope>NUCLEOTIDE SEQUENCE [LARGE SCALE GENOMIC DNA]</scope>
    <source>
        <strain evidence="1 2">BD 382</strain>
    </source>
</reference>
<keyword evidence="2" id="KW-1185">Reference proteome</keyword>
<organism evidence="1 2">
    <name type="scientific">Pantoea allii</name>
    <dbReference type="NCBI Taxonomy" id="574096"/>
    <lineage>
        <taxon>Bacteria</taxon>
        <taxon>Pseudomonadati</taxon>
        <taxon>Pseudomonadota</taxon>
        <taxon>Gammaproteobacteria</taxon>
        <taxon>Enterobacterales</taxon>
        <taxon>Erwiniaceae</taxon>
        <taxon>Pantoea</taxon>
    </lineage>
</organism>
<comment type="caution">
    <text evidence="1">The sequence shown here is derived from an EMBL/GenBank/DDBJ whole genome shotgun (WGS) entry which is preliminary data.</text>
</comment>
<proteinExistence type="predicted"/>